<sequence>MTIVLDTRETINYRLGKEMQEISFPFFLNYNEKALAWRL</sequence>
<dbReference type="Proteomes" id="UP000465778">
    <property type="component" value="Unassembled WGS sequence"/>
</dbReference>
<comment type="caution">
    <text evidence="1">The sequence shown here is derived from an EMBL/GenBank/DDBJ whole genome shotgun (WGS) entry which is preliminary data.</text>
</comment>
<dbReference type="AlphaFoldDB" id="A0A800NG43"/>
<reference evidence="1 2" key="1">
    <citation type="journal article" date="2020" name="G3 (Bethesda)">
        <title>Whole Genome Sequencing and Comparative Genomics of Two Nematicidal Bacillus Strains Reveals a Wide Range of Possible Virulence Factors.</title>
        <authorList>
            <person name="Susic N."/>
            <person name="Janezic S."/>
            <person name="Rupnik M."/>
            <person name="Geric Stare B."/>
        </authorList>
    </citation>
    <scope>NUCLEOTIDE SEQUENCE [LARGE SCALE GENOMIC DNA]</scope>
    <source>
        <strain evidence="1 2">I-1582</strain>
    </source>
</reference>
<accession>A0A800NG43</accession>
<proteinExistence type="predicted"/>
<organism evidence="1 2">
    <name type="scientific">Cytobacillus firmus</name>
    <name type="common">Bacillus firmus</name>
    <dbReference type="NCBI Taxonomy" id="1399"/>
    <lineage>
        <taxon>Bacteria</taxon>
        <taxon>Bacillati</taxon>
        <taxon>Bacillota</taxon>
        <taxon>Bacilli</taxon>
        <taxon>Bacillales</taxon>
        <taxon>Bacillaceae</taxon>
        <taxon>Cytobacillus</taxon>
    </lineage>
</organism>
<evidence type="ECO:0000313" key="2">
    <source>
        <dbReference type="Proteomes" id="UP000465778"/>
    </source>
</evidence>
<evidence type="ECO:0000313" key="1">
    <source>
        <dbReference type="EMBL" id="KAF0825898.1"/>
    </source>
</evidence>
<protein>
    <submittedName>
        <fullName evidence="1">Uncharacterized protein</fullName>
    </submittedName>
</protein>
<name>A0A800NG43_CYTFI</name>
<gene>
    <name evidence="1" type="ORF">KIS1582_0037</name>
</gene>
<dbReference type="EMBL" id="VDEM01000001">
    <property type="protein sequence ID" value="KAF0825898.1"/>
    <property type="molecule type" value="Genomic_DNA"/>
</dbReference>